<comment type="similarity">
    <text evidence="7 8">Belongs to the PINc/VapC protein family.</text>
</comment>
<dbReference type="Proteomes" id="UP000037507">
    <property type="component" value="Unassembled WGS sequence"/>
</dbReference>
<evidence type="ECO:0000256" key="8">
    <source>
        <dbReference type="HAMAP-Rule" id="MF_00265"/>
    </source>
</evidence>
<evidence type="ECO:0000313" key="11">
    <source>
        <dbReference type="Proteomes" id="UP000037507"/>
    </source>
</evidence>
<dbReference type="GO" id="GO:0004540">
    <property type="term" value="F:RNA nuclease activity"/>
    <property type="evidence" value="ECO:0007669"/>
    <property type="project" value="InterPro"/>
</dbReference>
<evidence type="ECO:0000256" key="1">
    <source>
        <dbReference type="ARBA" id="ARBA00001946"/>
    </source>
</evidence>
<dbReference type="InterPro" id="IPR022907">
    <property type="entry name" value="VapC_family"/>
</dbReference>
<organism evidence="10 11">
    <name type="scientific">Limnohabitans planktonicus II-D5</name>
    <dbReference type="NCBI Taxonomy" id="1293045"/>
    <lineage>
        <taxon>Bacteria</taxon>
        <taxon>Pseudomonadati</taxon>
        <taxon>Pseudomonadota</taxon>
        <taxon>Betaproteobacteria</taxon>
        <taxon>Burkholderiales</taxon>
        <taxon>Comamonadaceae</taxon>
        <taxon>Limnohabitans</taxon>
    </lineage>
</organism>
<evidence type="ECO:0000313" key="10">
    <source>
        <dbReference type="EMBL" id="PVE42138.1"/>
    </source>
</evidence>
<comment type="function">
    <text evidence="8">Toxic component of a toxin-antitoxin (TA) system. An RNase.</text>
</comment>
<dbReference type="GO" id="GO:0000287">
    <property type="term" value="F:magnesium ion binding"/>
    <property type="evidence" value="ECO:0007669"/>
    <property type="project" value="UniProtKB-UniRule"/>
</dbReference>
<dbReference type="AlphaFoldDB" id="A0A2T7UBZ7"/>
<dbReference type="Gene3D" id="3.40.50.1010">
    <property type="entry name" value="5'-nuclease"/>
    <property type="match status" value="1"/>
</dbReference>
<keyword evidence="2 8" id="KW-1277">Toxin-antitoxin system</keyword>
<keyword evidence="4 8" id="KW-0479">Metal-binding</keyword>
<dbReference type="InterPro" id="IPR029060">
    <property type="entry name" value="PIN-like_dom_sf"/>
</dbReference>
<dbReference type="PANTHER" id="PTHR33653">
    <property type="entry name" value="RIBONUCLEASE VAPC2"/>
    <property type="match status" value="1"/>
</dbReference>
<comment type="cofactor">
    <cofactor evidence="1 8">
        <name>Mg(2+)</name>
        <dbReference type="ChEBI" id="CHEBI:18420"/>
    </cofactor>
</comment>
<evidence type="ECO:0000256" key="3">
    <source>
        <dbReference type="ARBA" id="ARBA00022722"/>
    </source>
</evidence>
<evidence type="ECO:0000256" key="2">
    <source>
        <dbReference type="ARBA" id="ARBA00022649"/>
    </source>
</evidence>
<dbReference type="SUPFAM" id="SSF88723">
    <property type="entry name" value="PIN domain-like"/>
    <property type="match status" value="1"/>
</dbReference>
<dbReference type="PANTHER" id="PTHR33653:SF1">
    <property type="entry name" value="RIBONUCLEASE VAPC2"/>
    <property type="match status" value="1"/>
</dbReference>
<evidence type="ECO:0000256" key="6">
    <source>
        <dbReference type="ARBA" id="ARBA00022842"/>
    </source>
</evidence>
<feature type="binding site" evidence="8">
    <location>
        <position position="102"/>
    </location>
    <ligand>
        <name>Mg(2+)</name>
        <dbReference type="ChEBI" id="CHEBI:18420"/>
    </ligand>
</feature>
<keyword evidence="8" id="KW-0800">Toxin</keyword>
<keyword evidence="3 8" id="KW-0540">Nuclease</keyword>
<dbReference type="EMBL" id="LFYT02000018">
    <property type="protein sequence ID" value="PVE42138.1"/>
    <property type="molecule type" value="Genomic_DNA"/>
</dbReference>
<evidence type="ECO:0000256" key="4">
    <source>
        <dbReference type="ARBA" id="ARBA00022723"/>
    </source>
</evidence>
<dbReference type="HAMAP" id="MF_00265">
    <property type="entry name" value="VapC_Nob1"/>
    <property type="match status" value="1"/>
</dbReference>
<dbReference type="EC" id="3.1.-.-" evidence="8"/>
<name>A0A2T7UBZ7_9BURK</name>
<sequence>MLVLDTTVISELRQGKPNPSMAVRQWTAGQPSNQLFLSAITLLELELGIQALERKTPPQGSALRQWLGGVRAAFSGRILPFAENTAPVCASLHIPNPRSDRDAMIAATALEHRFTVVTRNVSDFEATGVALLNPWLEHAAH</sequence>
<dbReference type="OrthoDB" id="9804823at2"/>
<gene>
    <name evidence="8" type="primary">vapC</name>
    <name evidence="10" type="ORF">H663_013310</name>
</gene>
<keyword evidence="5 8" id="KW-0378">Hydrolase</keyword>
<feature type="binding site" evidence="8">
    <location>
        <position position="5"/>
    </location>
    <ligand>
        <name>Mg(2+)</name>
        <dbReference type="ChEBI" id="CHEBI:18420"/>
    </ligand>
</feature>
<evidence type="ECO:0000259" key="9">
    <source>
        <dbReference type="Pfam" id="PF01850"/>
    </source>
</evidence>
<dbReference type="RefSeq" id="WP_053172649.1">
    <property type="nucleotide sequence ID" value="NZ_LFYT02000018.1"/>
</dbReference>
<comment type="caution">
    <text evidence="10">The sequence shown here is derived from an EMBL/GenBank/DDBJ whole genome shotgun (WGS) entry which is preliminary data.</text>
</comment>
<dbReference type="Pfam" id="PF01850">
    <property type="entry name" value="PIN"/>
    <property type="match status" value="1"/>
</dbReference>
<dbReference type="STRING" id="1293045.H663_10035"/>
<dbReference type="CDD" id="cd18746">
    <property type="entry name" value="PIN_VapC4-5_FitB-like"/>
    <property type="match status" value="1"/>
</dbReference>
<proteinExistence type="inferred from homology"/>
<protein>
    <recommendedName>
        <fullName evidence="8">Ribonuclease VapC</fullName>
        <shortName evidence="8">RNase VapC</shortName>
        <ecNumber evidence="8">3.1.-.-</ecNumber>
    </recommendedName>
    <alternativeName>
        <fullName evidence="8">Toxin VapC</fullName>
    </alternativeName>
</protein>
<dbReference type="GO" id="GO:0090729">
    <property type="term" value="F:toxin activity"/>
    <property type="evidence" value="ECO:0007669"/>
    <property type="project" value="UniProtKB-KW"/>
</dbReference>
<evidence type="ECO:0000256" key="7">
    <source>
        <dbReference type="ARBA" id="ARBA00038093"/>
    </source>
</evidence>
<evidence type="ECO:0000256" key="5">
    <source>
        <dbReference type="ARBA" id="ARBA00022801"/>
    </source>
</evidence>
<accession>A0A2T7UBZ7</accession>
<dbReference type="InterPro" id="IPR050556">
    <property type="entry name" value="Type_II_TA_system_RNase"/>
</dbReference>
<keyword evidence="6 8" id="KW-0460">Magnesium</keyword>
<keyword evidence="11" id="KW-1185">Reference proteome</keyword>
<feature type="domain" description="PIN" evidence="9">
    <location>
        <begin position="3"/>
        <end position="120"/>
    </location>
</feature>
<reference evidence="10" key="1">
    <citation type="submission" date="2017-04" db="EMBL/GenBank/DDBJ databases">
        <title>Unexpected and diverse lifestyles within the genus Limnohabitans.</title>
        <authorList>
            <person name="Kasalicky V."/>
            <person name="Mehrshad M."/>
            <person name="Andrei S.-A."/>
            <person name="Salcher M."/>
            <person name="Kratochvilova H."/>
            <person name="Simek K."/>
            <person name="Ghai R."/>
        </authorList>
    </citation>
    <scope>NUCLEOTIDE SEQUENCE [LARGE SCALE GENOMIC DNA]</scope>
    <source>
        <strain evidence="10">II-D5</strain>
    </source>
</reference>
<dbReference type="GO" id="GO:0016787">
    <property type="term" value="F:hydrolase activity"/>
    <property type="evidence" value="ECO:0007669"/>
    <property type="project" value="UniProtKB-KW"/>
</dbReference>
<dbReference type="InterPro" id="IPR002716">
    <property type="entry name" value="PIN_dom"/>
</dbReference>